<sequence length="217" mass="23406">MEPSGMRIPGDASSQYEYMSPIGECLFSCPAPTVCTRAAMPACRWLPGALRSCPAAAVPLRPVVPVPAKPSHLVLLDSFPPPSRPRSRQSHVLVVDFRRTSPNANSNANAPPSTTSSTSTLTPLPSPSTRWHMSISQRHLFPFNPSPRGGECVLSMYSVLGCTTRASASHLNASHRHHHFAGSIPHSLAFWLCRLPPAKHIASPLHRPLHSPKLGLG</sequence>
<evidence type="ECO:0000256" key="1">
    <source>
        <dbReference type="SAM" id="MobiDB-lite"/>
    </source>
</evidence>
<accession>A0A9P9EC45</accession>
<proteinExistence type="predicted"/>
<evidence type="ECO:0000313" key="3">
    <source>
        <dbReference type="Proteomes" id="UP000717696"/>
    </source>
</evidence>
<evidence type="ECO:0000313" key="2">
    <source>
        <dbReference type="EMBL" id="KAH7134768.1"/>
    </source>
</evidence>
<reference evidence="2" key="1">
    <citation type="journal article" date="2021" name="Nat. Commun.">
        <title>Genetic determinants of endophytism in the Arabidopsis root mycobiome.</title>
        <authorList>
            <person name="Mesny F."/>
            <person name="Miyauchi S."/>
            <person name="Thiergart T."/>
            <person name="Pickel B."/>
            <person name="Atanasova L."/>
            <person name="Karlsson M."/>
            <person name="Huettel B."/>
            <person name="Barry K.W."/>
            <person name="Haridas S."/>
            <person name="Chen C."/>
            <person name="Bauer D."/>
            <person name="Andreopoulos W."/>
            <person name="Pangilinan J."/>
            <person name="LaButti K."/>
            <person name="Riley R."/>
            <person name="Lipzen A."/>
            <person name="Clum A."/>
            <person name="Drula E."/>
            <person name="Henrissat B."/>
            <person name="Kohler A."/>
            <person name="Grigoriev I.V."/>
            <person name="Martin F.M."/>
            <person name="Hacquard S."/>
        </authorList>
    </citation>
    <scope>NUCLEOTIDE SEQUENCE</scope>
    <source>
        <strain evidence="2">MPI-CAGE-AT-0021</strain>
    </source>
</reference>
<protein>
    <submittedName>
        <fullName evidence="2">Uncharacterized protein</fullName>
    </submittedName>
</protein>
<dbReference type="Proteomes" id="UP000717696">
    <property type="component" value="Unassembled WGS sequence"/>
</dbReference>
<name>A0A9P9EC45_9HYPO</name>
<comment type="caution">
    <text evidence="2">The sequence shown here is derived from an EMBL/GenBank/DDBJ whole genome shotgun (WGS) entry which is preliminary data.</text>
</comment>
<keyword evidence="3" id="KW-1185">Reference proteome</keyword>
<dbReference type="AlphaFoldDB" id="A0A9P9EC45"/>
<gene>
    <name evidence="2" type="ORF">B0J13DRAFT_90102</name>
</gene>
<dbReference type="OrthoDB" id="10633819at2759"/>
<organism evidence="2 3">
    <name type="scientific">Dactylonectria estremocensis</name>
    <dbReference type="NCBI Taxonomy" id="1079267"/>
    <lineage>
        <taxon>Eukaryota</taxon>
        <taxon>Fungi</taxon>
        <taxon>Dikarya</taxon>
        <taxon>Ascomycota</taxon>
        <taxon>Pezizomycotina</taxon>
        <taxon>Sordariomycetes</taxon>
        <taxon>Hypocreomycetidae</taxon>
        <taxon>Hypocreales</taxon>
        <taxon>Nectriaceae</taxon>
        <taxon>Dactylonectria</taxon>
    </lineage>
</organism>
<dbReference type="EMBL" id="JAGMUU010000017">
    <property type="protein sequence ID" value="KAH7134768.1"/>
    <property type="molecule type" value="Genomic_DNA"/>
</dbReference>
<feature type="region of interest" description="Disordered" evidence="1">
    <location>
        <begin position="100"/>
        <end position="128"/>
    </location>
</feature>